<dbReference type="GO" id="GO:0005737">
    <property type="term" value="C:cytoplasm"/>
    <property type="evidence" value="ECO:0007669"/>
    <property type="project" value="TreeGrafter"/>
</dbReference>
<evidence type="ECO:0000256" key="2">
    <source>
        <dbReference type="ARBA" id="ARBA00010617"/>
    </source>
</evidence>
<feature type="non-terminal residue" evidence="5">
    <location>
        <position position="74"/>
    </location>
</feature>
<keyword evidence="6" id="KW-1185">Reference proteome</keyword>
<reference evidence="5 6" key="1">
    <citation type="submission" date="2019-09" db="EMBL/GenBank/DDBJ databases">
        <title>Bird 10,000 Genomes (B10K) Project - Family phase.</title>
        <authorList>
            <person name="Zhang G."/>
        </authorList>
    </citation>
    <scope>NUCLEOTIDE SEQUENCE [LARGE SCALE GENOMIC DNA]</scope>
    <source>
        <strain evidence="5">B10K-DU-012-58</strain>
        <tissue evidence="5">Muscle</tissue>
    </source>
</reference>
<dbReference type="OrthoDB" id="3934656at2759"/>
<keyword evidence="4" id="KW-0408">Iron</keyword>
<comment type="caution">
    <text evidence="5">The sequence shown here is derived from an EMBL/GenBank/DDBJ whole genome shotgun (WGS) entry which is preliminary data.</text>
</comment>
<keyword evidence="3" id="KW-0479">Metal-binding</keyword>
<evidence type="ECO:0000256" key="4">
    <source>
        <dbReference type="ARBA" id="ARBA00023004"/>
    </source>
</evidence>
<dbReference type="EMBL" id="VYZV01000491">
    <property type="protein sequence ID" value="NXS64780.1"/>
    <property type="molecule type" value="Genomic_DNA"/>
</dbReference>
<dbReference type="SUPFAM" id="SSF48264">
    <property type="entry name" value="Cytochrome P450"/>
    <property type="match status" value="1"/>
</dbReference>
<dbReference type="InterPro" id="IPR002401">
    <property type="entry name" value="Cyt_P450_E_grp-I"/>
</dbReference>
<accession>A0A7L2W231</accession>
<dbReference type="Gene3D" id="1.10.630.10">
    <property type="entry name" value="Cytochrome P450"/>
    <property type="match status" value="1"/>
</dbReference>
<dbReference type="PANTHER" id="PTHR24300">
    <property type="entry name" value="CYTOCHROME P450 508A4-RELATED"/>
    <property type="match status" value="1"/>
</dbReference>
<dbReference type="InterPro" id="IPR050182">
    <property type="entry name" value="Cytochrome_P450_fam2"/>
</dbReference>
<evidence type="ECO:0000256" key="3">
    <source>
        <dbReference type="ARBA" id="ARBA00022723"/>
    </source>
</evidence>
<gene>
    <name evidence="5" type="primary">Cyp2f2</name>
    <name evidence="5" type="ORF">PANHAL_R13750</name>
</gene>
<dbReference type="GO" id="GO:0008392">
    <property type="term" value="F:arachidonate epoxygenase activity"/>
    <property type="evidence" value="ECO:0007669"/>
    <property type="project" value="TreeGrafter"/>
</dbReference>
<dbReference type="InterPro" id="IPR001128">
    <property type="entry name" value="Cyt_P450"/>
</dbReference>
<name>A0A7L2W231_PANHA</name>
<dbReference type="Pfam" id="PF00067">
    <property type="entry name" value="p450"/>
    <property type="match status" value="1"/>
</dbReference>
<comment type="cofactor">
    <cofactor evidence="1">
        <name>heme</name>
        <dbReference type="ChEBI" id="CHEBI:30413"/>
    </cofactor>
</comment>
<comment type="similarity">
    <text evidence="2">Belongs to the cytochrome P450 family.</text>
</comment>
<evidence type="ECO:0000256" key="1">
    <source>
        <dbReference type="ARBA" id="ARBA00001971"/>
    </source>
</evidence>
<dbReference type="GO" id="GO:0005506">
    <property type="term" value="F:iron ion binding"/>
    <property type="evidence" value="ECO:0007669"/>
    <property type="project" value="InterPro"/>
</dbReference>
<dbReference type="InterPro" id="IPR036396">
    <property type="entry name" value="Cyt_P450_sf"/>
</dbReference>
<dbReference type="PANTHER" id="PTHR24300:SF424">
    <property type="entry name" value="CYTOCHROME P450"/>
    <property type="match status" value="1"/>
</dbReference>
<dbReference type="GO" id="GO:0016712">
    <property type="term" value="F:oxidoreductase activity, acting on paired donors, with incorporation or reduction of molecular oxygen, reduced flavin or flavoprotein as one donor, and incorporation of one atom of oxygen"/>
    <property type="evidence" value="ECO:0007669"/>
    <property type="project" value="TreeGrafter"/>
</dbReference>
<dbReference type="GO" id="GO:0006805">
    <property type="term" value="P:xenobiotic metabolic process"/>
    <property type="evidence" value="ECO:0007669"/>
    <property type="project" value="TreeGrafter"/>
</dbReference>
<dbReference type="Proteomes" id="UP000580171">
    <property type="component" value="Unassembled WGS sequence"/>
</dbReference>
<protein>
    <submittedName>
        <fullName evidence="5">CP2F2 protein</fullName>
    </submittedName>
</protein>
<evidence type="ECO:0000313" key="5">
    <source>
        <dbReference type="EMBL" id="NXS64780.1"/>
    </source>
</evidence>
<dbReference type="AlphaFoldDB" id="A0A7L2W231"/>
<organism evidence="5 6">
    <name type="scientific">Pandion haliaetus</name>
    <name type="common">Osprey</name>
    <name type="synonym">Falco haliaetus</name>
    <dbReference type="NCBI Taxonomy" id="56262"/>
    <lineage>
        <taxon>Eukaryota</taxon>
        <taxon>Metazoa</taxon>
        <taxon>Chordata</taxon>
        <taxon>Craniata</taxon>
        <taxon>Vertebrata</taxon>
        <taxon>Euteleostomi</taxon>
        <taxon>Archelosauria</taxon>
        <taxon>Archosauria</taxon>
        <taxon>Dinosauria</taxon>
        <taxon>Saurischia</taxon>
        <taxon>Theropoda</taxon>
        <taxon>Coelurosauria</taxon>
        <taxon>Aves</taxon>
        <taxon>Neognathae</taxon>
        <taxon>Neoaves</taxon>
        <taxon>Telluraves</taxon>
        <taxon>Accipitrimorphae</taxon>
        <taxon>Accipitriformes</taxon>
        <taxon>Pandionidae</taxon>
        <taxon>Pandion</taxon>
    </lineage>
</organism>
<dbReference type="PRINTS" id="PR00463">
    <property type="entry name" value="EP450I"/>
</dbReference>
<dbReference type="GO" id="GO:0020037">
    <property type="term" value="F:heme binding"/>
    <property type="evidence" value="ECO:0007669"/>
    <property type="project" value="InterPro"/>
</dbReference>
<sequence>APPPKKTKSLSFSPQLSETYGEIFTFHLGSRPCVVLSGYRLLKEALIDHAEEFSGRGDFPAVQQWSRGNGETPR</sequence>
<dbReference type="GO" id="GO:0019373">
    <property type="term" value="P:epoxygenase P450 pathway"/>
    <property type="evidence" value="ECO:0007669"/>
    <property type="project" value="TreeGrafter"/>
</dbReference>
<feature type="non-terminal residue" evidence="5">
    <location>
        <position position="1"/>
    </location>
</feature>
<evidence type="ECO:0000313" key="6">
    <source>
        <dbReference type="Proteomes" id="UP000580171"/>
    </source>
</evidence>
<proteinExistence type="inferred from homology"/>